<evidence type="ECO:0000256" key="6">
    <source>
        <dbReference type="ARBA" id="ARBA00039449"/>
    </source>
</evidence>
<dbReference type="OMA" id="IKQCKQT"/>
<dbReference type="eggNOG" id="KOG3178">
    <property type="taxonomic scope" value="Eukaryota"/>
</dbReference>
<sequence length="220" mass="25163">MVVARNSPVEECSVHYWEGQPHDEKGMMGGFEYLSPRDEANSRRMIEAYLLRGRKYFEYVAELGAGIGRVTTRVLLPYSEHIDVFEPVAANREVALKTLPHDRCTFYPDTLQQWTPRRESYDLIWIQFSLIYTSDDECLALLKRAQRAVQGRRGYVVIKDNMPLGNAKPVQDSTDGSVVRSTDHLLRLSTAAGLKLIRNHRQDHWPIALYPVSALILQSS</sequence>
<comment type="catalytic activity">
    <reaction evidence="9">
        <text>N-terminal L-prolyl-L-prolyl-L-lysyl-[protein] + 2 S-adenosyl-L-methionine = N-terminal N,N-dimethyl-L-prolyl-L-prolyl-L-lysyl-[protein] + 2 S-adenosyl-L-homocysteine + 2 H(+)</text>
        <dbReference type="Rhea" id="RHEA:54736"/>
        <dbReference type="Rhea" id="RHEA-COMP:13787"/>
        <dbReference type="Rhea" id="RHEA-COMP:13974"/>
        <dbReference type="ChEBI" id="CHEBI:15378"/>
        <dbReference type="ChEBI" id="CHEBI:57856"/>
        <dbReference type="ChEBI" id="CHEBI:59789"/>
        <dbReference type="ChEBI" id="CHEBI:138059"/>
        <dbReference type="ChEBI" id="CHEBI:138318"/>
        <dbReference type="EC" id="2.1.1.244"/>
    </reaction>
</comment>
<protein>
    <recommendedName>
        <fullName evidence="6">Alpha N-terminal protein methyltransferase 1</fullName>
        <ecNumber evidence="5">2.1.1.244</ecNumber>
    </recommendedName>
    <alternativeName>
        <fullName evidence="7">X-Pro-Lys N-terminal protein methyltransferase 1</fullName>
    </alternativeName>
</protein>
<dbReference type="SUPFAM" id="SSF53335">
    <property type="entry name" value="S-adenosyl-L-methionine-dependent methyltransferases"/>
    <property type="match status" value="1"/>
</dbReference>
<dbReference type="GO" id="GO:0032259">
    <property type="term" value="P:methylation"/>
    <property type="evidence" value="ECO:0007669"/>
    <property type="project" value="UniProtKB-KW"/>
</dbReference>
<dbReference type="RefSeq" id="XP_011134379.1">
    <property type="nucleotide sequence ID" value="XM_011136077.1"/>
</dbReference>
<feature type="binding site" evidence="11">
    <location>
        <position position="127"/>
    </location>
    <ligand>
        <name>S-adenosyl-L-methionine</name>
        <dbReference type="ChEBI" id="CHEBI:59789"/>
    </ligand>
</feature>
<keyword evidence="3" id="KW-0808">Transferase</keyword>
<evidence type="ECO:0000256" key="10">
    <source>
        <dbReference type="ARBA" id="ARBA00048167"/>
    </source>
</evidence>
<dbReference type="InterPro" id="IPR029063">
    <property type="entry name" value="SAM-dependent_MTases_sf"/>
</dbReference>
<dbReference type="PIRSF" id="PIRSF016958">
    <property type="entry name" value="DUF858_MeTrfase_lik"/>
    <property type="match status" value="1"/>
</dbReference>
<organism evidence="12 13">
    <name type="scientific">Gregarina niphandrodes</name>
    <name type="common">Septate eugregarine</name>
    <dbReference type="NCBI Taxonomy" id="110365"/>
    <lineage>
        <taxon>Eukaryota</taxon>
        <taxon>Sar</taxon>
        <taxon>Alveolata</taxon>
        <taxon>Apicomplexa</taxon>
        <taxon>Conoidasida</taxon>
        <taxon>Gregarinasina</taxon>
        <taxon>Eugregarinorida</taxon>
        <taxon>Gregarinidae</taxon>
        <taxon>Gregarina</taxon>
    </lineage>
</organism>
<keyword evidence="4 11" id="KW-0949">S-adenosyl-L-methionine</keyword>
<dbReference type="Pfam" id="PF05891">
    <property type="entry name" value="Methyltransf_PK"/>
    <property type="match status" value="1"/>
</dbReference>
<dbReference type="GeneID" id="22911107"/>
<evidence type="ECO:0000256" key="11">
    <source>
        <dbReference type="PIRSR" id="PIRSR016958-1"/>
    </source>
</evidence>
<dbReference type="PANTHER" id="PTHR12753">
    <property type="entry name" value="AD-003 - RELATED"/>
    <property type="match status" value="1"/>
</dbReference>
<dbReference type="GO" id="GO:0005737">
    <property type="term" value="C:cytoplasm"/>
    <property type="evidence" value="ECO:0007669"/>
    <property type="project" value="TreeGrafter"/>
</dbReference>
<dbReference type="PANTHER" id="PTHR12753:SF0">
    <property type="entry name" value="ALPHA N-TERMINAL PROTEIN METHYLTRANSFERASE 1"/>
    <property type="match status" value="1"/>
</dbReference>
<comment type="catalytic activity">
    <reaction evidence="8">
        <text>N-terminal L-seryl-L-prolyl-L-lysyl-[protein] + 3 S-adenosyl-L-methionine = N-terminal N,N,N-trimethyl-L-seryl-L-prolyl-L-lysyl-[protein] + 3 S-adenosyl-L-homocysteine + 3 H(+)</text>
        <dbReference type="Rhea" id="RHEA:54724"/>
        <dbReference type="Rhea" id="RHEA-COMP:13789"/>
        <dbReference type="Rhea" id="RHEA-COMP:13973"/>
        <dbReference type="ChEBI" id="CHEBI:15378"/>
        <dbReference type="ChEBI" id="CHEBI:57856"/>
        <dbReference type="ChEBI" id="CHEBI:59789"/>
        <dbReference type="ChEBI" id="CHEBI:138061"/>
        <dbReference type="ChEBI" id="CHEBI:138317"/>
        <dbReference type="EC" id="2.1.1.244"/>
    </reaction>
</comment>
<evidence type="ECO:0000313" key="13">
    <source>
        <dbReference type="Proteomes" id="UP000019763"/>
    </source>
</evidence>
<proteinExistence type="inferred from homology"/>
<dbReference type="EMBL" id="AFNH02000179">
    <property type="protein sequence ID" value="EZG79805.1"/>
    <property type="molecule type" value="Genomic_DNA"/>
</dbReference>
<evidence type="ECO:0000256" key="7">
    <source>
        <dbReference type="ARBA" id="ARBA00043129"/>
    </source>
</evidence>
<evidence type="ECO:0000256" key="9">
    <source>
        <dbReference type="ARBA" id="ARBA00047885"/>
    </source>
</evidence>
<evidence type="ECO:0000256" key="5">
    <source>
        <dbReference type="ARBA" id="ARBA00039112"/>
    </source>
</evidence>
<dbReference type="GO" id="GO:0071885">
    <property type="term" value="F:N-terminal protein N-methyltransferase activity"/>
    <property type="evidence" value="ECO:0007669"/>
    <property type="project" value="UniProtKB-EC"/>
</dbReference>
<keyword evidence="13" id="KW-1185">Reference proteome</keyword>
<dbReference type="Proteomes" id="UP000019763">
    <property type="component" value="Unassembled WGS sequence"/>
</dbReference>
<evidence type="ECO:0000256" key="4">
    <source>
        <dbReference type="ARBA" id="ARBA00022691"/>
    </source>
</evidence>
<dbReference type="InterPro" id="IPR008576">
    <property type="entry name" value="MeTrfase_NTM1"/>
</dbReference>
<evidence type="ECO:0000256" key="3">
    <source>
        <dbReference type="ARBA" id="ARBA00022679"/>
    </source>
</evidence>
<feature type="binding site" evidence="11">
    <location>
        <position position="69"/>
    </location>
    <ligand>
        <name>S-adenosyl-L-methionine</name>
        <dbReference type="ChEBI" id="CHEBI:59789"/>
    </ligand>
</feature>
<gene>
    <name evidence="12" type="ORF">GNI_024210</name>
</gene>
<reference evidence="12" key="1">
    <citation type="submission" date="2013-12" db="EMBL/GenBank/DDBJ databases">
        <authorList>
            <person name="Omoto C.K."/>
            <person name="Sibley D."/>
            <person name="Venepally P."/>
            <person name="Hadjithomas M."/>
            <person name="Karamycheva S."/>
            <person name="Brunk B."/>
            <person name="Roos D."/>
            <person name="Caler E."/>
            <person name="Lorenzi H."/>
        </authorList>
    </citation>
    <scope>NUCLEOTIDE SEQUENCE</scope>
</reference>
<dbReference type="OrthoDB" id="329369at2759"/>
<comment type="caution">
    <text evidence="12">The sequence shown here is derived from an EMBL/GenBank/DDBJ whole genome shotgun (WGS) entry which is preliminary data.</text>
</comment>
<dbReference type="EC" id="2.1.1.244" evidence="5"/>
<evidence type="ECO:0000313" key="12">
    <source>
        <dbReference type="EMBL" id="EZG79805.1"/>
    </source>
</evidence>
<keyword evidence="2 12" id="KW-0489">Methyltransferase</keyword>
<dbReference type="Gene3D" id="3.40.50.150">
    <property type="entry name" value="Vaccinia Virus protein VP39"/>
    <property type="match status" value="1"/>
</dbReference>
<comment type="similarity">
    <text evidence="1">Belongs to the methyltransferase superfamily. NTM1 family.</text>
</comment>
<dbReference type="VEuPathDB" id="CryptoDB:GNI_024210"/>
<accession>A0A023BBI0</accession>
<evidence type="ECO:0000256" key="2">
    <source>
        <dbReference type="ARBA" id="ARBA00022603"/>
    </source>
</evidence>
<name>A0A023BBI0_GRENI</name>
<comment type="catalytic activity">
    <reaction evidence="10">
        <text>N-terminal L-alanyl-L-prolyl-L-lysyl-[protein] + 3 S-adenosyl-L-methionine = N-terminal N,N,N-trimethyl-L-alanyl-L-prolyl-L-lysyl-[protein] + 3 S-adenosyl-L-homocysteine + 3 H(+)</text>
        <dbReference type="Rhea" id="RHEA:54712"/>
        <dbReference type="Rhea" id="RHEA-COMP:13785"/>
        <dbReference type="Rhea" id="RHEA-COMP:13971"/>
        <dbReference type="ChEBI" id="CHEBI:15378"/>
        <dbReference type="ChEBI" id="CHEBI:57856"/>
        <dbReference type="ChEBI" id="CHEBI:59789"/>
        <dbReference type="ChEBI" id="CHEBI:138057"/>
        <dbReference type="ChEBI" id="CHEBI:138315"/>
        <dbReference type="EC" id="2.1.1.244"/>
    </reaction>
</comment>
<feature type="binding site" evidence="11">
    <location>
        <position position="64"/>
    </location>
    <ligand>
        <name>S-adenosyl-L-methionine</name>
        <dbReference type="ChEBI" id="CHEBI:59789"/>
    </ligand>
</feature>
<feature type="binding site" evidence="11">
    <location>
        <begin position="111"/>
        <end position="112"/>
    </location>
    <ligand>
        <name>S-adenosyl-L-methionine</name>
        <dbReference type="ChEBI" id="CHEBI:59789"/>
    </ligand>
</feature>
<dbReference type="AlphaFoldDB" id="A0A023BBI0"/>
<evidence type="ECO:0000256" key="8">
    <source>
        <dbReference type="ARBA" id="ARBA00047306"/>
    </source>
</evidence>
<evidence type="ECO:0000256" key="1">
    <source>
        <dbReference type="ARBA" id="ARBA00009059"/>
    </source>
</evidence>
<dbReference type="CDD" id="cd02440">
    <property type="entry name" value="AdoMet_MTases"/>
    <property type="match status" value="1"/>
</dbReference>